<evidence type="ECO:0000313" key="3">
    <source>
        <dbReference type="EMBL" id="KAF8689011.1"/>
    </source>
</evidence>
<dbReference type="GO" id="GO:0016887">
    <property type="term" value="F:ATP hydrolysis activity"/>
    <property type="evidence" value="ECO:0007669"/>
    <property type="project" value="TreeGrafter"/>
</dbReference>
<feature type="compositionally biased region" description="Low complexity" evidence="1">
    <location>
        <begin position="1"/>
        <end position="15"/>
    </location>
</feature>
<dbReference type="SUPFAM" id="SSF52374">
    <property type="entry name" value="Nucleotidylyl transferase"/>
    <property type="match status" value="1"/>
</dbReference>
<feature type="compositionally biased region" description="Low complexity" evidence="1">
    <location>
        <begin position="29"/>
        <end position="48"/>
    </location>
</feature>
<reference evidence="3" key="1">
    <citation type="submission" date="2020-09" db="EMBL/GenBank/DDBJ databases">
        <title>Comparative genome analyses of four rice-infecting Rhizoctonia solani isolates reveal extensive enrichment of homogalacturonan modification genes.</title>
        <authorList>
            <person name="Lee D.-Y."/>
            <person name="Jeon J."/>
            <person name="Kim K.-T."/>
            <person name="Cheong K."/>
            <person name="Song H."/>
            <person name="Choi G."/>
            <person name="Ko J."/>
            <person name="Opiyo S.O."/>
            <person name="Zuo S."/>
            <person name="Madhav S."/>
            <person name="Lee Y.-H."/>
            <person name="Wang G.-L."/>
        </authorList>
    </citation>
    <scope>NUCLEOTIDE SEQUENCE</scope>
    <source>
        <strain evidence="3">AG1-IA WGL</strain>
    </source>
</reference>
<organism evidence="3 4">
    <name type="scientific">Rhizoctonia solani</name>
    <dbReference type="NCBI Taxonomy" id="456999"/>
    <lineage>
        <taxon>Eukaryota</taxon>
        <taxon>Fungi</taxon>
        <taxon>Dikarya</taxon>
        <taxon>Basidiomycota</taxon>
        <taxon>Agaricomycotina</taxon>
        <taxon>Agaricomycetes</taxon>
        <taxon>Cantharellales</taxon>
        <taxon>Ceratobasidiaceae</taxon>
        <taxon>Rhizoctonia</taxon>
    </lineage>
</organism>
<dbReference type="InterPro" id="IPR014729">
    <property type="entry name" value="Rossmann-like_a/b/a_fold"/>
</dbReference>
<dbReference type="Gene3D" id="3.40.50.620">
    <property type="entry name" value="HUPs"/>
    <property type="match status" value="1"/>
</dbReference>
<sequence length="432" mass="47592">MASTSAARRPATSAPGDGSRTITVRDSQPIPEGNNPGGEAPNGILRLRGGPRSRPRVMWDADVIDNEGCGKKKSKICCIYHKPRRFDESSSESSGDESDSSCGSNDSRKHAHKRPDKAGDPNPGPNAYEKSGSKGKGKDPPSITRDDLIQNSTIHVVTVTDTISPQFTTPPKLSLYPYLYLMSRFQAAINRLRSGQSKFELVHRPNGSWPGTNGPQISVLDSSFNPPTNAHAALGLQSSQLSQSSGTKLLLLLSISNVDKVPKPGDAIPEQRLEMMVALAQKLGQDVAVGAVNEPTFVGKSEILREHCSDTGKPELTFLMGWDTIVRFFAPRYYPSPSQMLSKLRTFFNEEGSSIVCARRGSHPDTEEEDFLRSEYVQEFYDAGKIKITDLDQSVRDISSTDVRKGTIETAERYCPKEVVEIIKREQLYFWN</sequence>
<feature type="region of interest" description="Disordered" evidence="1">
    <location>
        <begin position="85"/>
        <end position="149"/>
    </location>
</feature>
<accession>A0A8H7HJT6</accession>
<dbReference type="Pfam" id="PF07491">
    <property type="entry name" value="PPI_Ypi1"/>
    <property type="match status" value="1"/>
</dbReference>
<evidence type="ECO:0000259" key="2">
    <source>
        <dbReference type="Pfam" id="PF01467"/>
    </source>
</evidence>
<protein>
    <submittedName>
        <fullName evidence="3">NAD biosynthesis via nicotinamide riboside salvage pathway</fullName>
    </submittedName>
</protein>
<dbReference type="PANTHER" id="PTHR31285">
    <property type="entry name" value="NICOTINAMIDE MONONUCLEOTIDE ADENYLYLTRANSFERASE"/>
    <property type="match status" value="1"/>
</dbReference>
<evidence type="ECO:0000313" key="4">
    <source>
        <dbReference type="Proteomes" id="UP000602905"/>
    </source>
</evidence>
<name>A0A8H7HJT6_9AGAM</name>
<feature type="compositionally biased region" description="Basic and acidic residues" evidence="1">
    <location>
        <begin position="136"/>
        <end position="148"/>
    </location>
</feature>
<dbReference type="InterPro" id="IPR004821">
    <property type="entry name" value="Cyt_trans-like"/>
</dbReference>
<dbReference type="GO" id="GO:0004865">
    <property type="term" value="F:protein serine/threonine phosphatase inhibitor activity"/>
    <property type="evidence" value="ECO:0007669"/>
    <property type="project" value="InterPro"/>
</dbReference>
<dbReference type="InterPro" id="IPR011107">
    <property type="entry name" value="PPI_Ypi1"/>
</dbReference>
<dbReference type="OrthoDB" id="5591297at2759"/>
<evidence type="ECO:0000256" key="1">
    <source>
        <dbReference type="SAM" id="MobiDB-lite"/>
    </source>
</evidence>
<gene>
    <name evidence="3" type="ORF">RHS03_09338</name>
</gene>
<feature type="domain" description="Cytidyltransferase-like" evidence="2">
    <location>
        <begin position="221"/>
        <end position="405"/>
    </location>
</feature>
<dbReference type="EMBL" id="JACYCD010000691">
    <property type="protein sequence ID" value="KAF8689011.1"/>
    <property type="molecule type" value="Genomic_DNA"/>
</dbReference>
<dbReference type="PANTHER" id="PTHR31285:SF0">
    <property type="entry name" value="NICOTINAMIDE MONONUCLEOTIDE ADENYLYLTRANSFERASE"/>
    <property type="match status" value="1"/>
</dbReference>
<feature type="region of interest" description="Disordered" evidence="1">
    <location>
        <begin position="1"/>
        <end position="56"/>
    </location>
</feature>
<dbReference type="AlphaFoldDB" id="A0A8H7HJT6"/>
<dbReference type="Pfam" id="PF01467">
    <property type="entry name" value="CTP_transf_like"/>
    <property type="match status" value="1"/>
</dbReference>
<proteinExistence type="predicted"/>
<feature type="non-terminal residue" evidence="3">
    <location>
        <position position="432"/>
    </location>
</feature>
<dbReference type="GO" id="GO:0005737">
    <property type="term" value="C:cytoplasm"/>
    <property type="evidence" value="ECO:0007669"/>
    <property type="project" value="TreeGrafter"/>
</dbReference>
<comment type="caution">
    <text evidence="3">The sequence shown here is derived from an EMBL/GenBank/DDBJ whole genome shotgun (WGS) entry which is preliminary data.</text>
</comment>
<dbReference type="GO" id="GO:0005634">
    <property type="term" value="C:nucleus"/>
    <property type="evidence" value="ECO:0007669"/>
    <property type="project" value="TreeGrafter"/>
</dbReference>
<dbReference type="GO" id="GO:0000309">
    <property type="term" value="F:nicotinamide-nucleotide adenylyltransferase activity"/>
    <property type="evidence" value="ECO:0007669"/>
    <property type="project" value="TreeGrafter"/>
</dbReference>
<dbReference type="Proteomes" id="UP000602905">
    <property type="component" value="Unassembled WGS sequence"/>
</dbReference>